<dbReference type="InterPro" id="IPR007922">
    <property type="entry name" value="DciA-like"/>
</dbReference>
<name>A0A1B1Y4C0_9FLAO</name>
<evidence type="ECO:0000313" key="2">
    <source>
        <dbReference type="Proteomes" id="UP000092967"/>
    </source>
</evidence>
<protein>
    <submittedName>
        <fullName evidence="1">RNA-binding protein</fullName>
    </submittedName>
</protein>
<keyword evidence="2" id="KW-1185">Reference proteome</keyword>
<dbReference type="Pfam" id="PF05258">
    <property type="entry name" value="DciA"/>
    <property type="match status" value="1"/>
</dbReference>
<dbReference type="OrthoDB" id="9804942at2"/>
<gene>
    <name evidence="1" type="ORF">AXE80_04730</name>
</gene>
<proteinExistence type="predicted"/>
<reference evidence="1 2" key="1">
    <citation type="submission" date="2016-02" db="EMBL/GenBank/DDBJ databases">
        <authorList>
            <person name="Wen L."/>
            <person name="He K."/>
            <person name="Yang H."/>
        </authorList>
    </citation>
    <scope>NUCLEOTIDE SEQUENCE [LARGE SCALE GENOMIC DNA]</scope>
    <source>
        <strain evidence="1 2">CZ1127</strain>
    </source>
</reference>
<dbReference type="PANTHER" id="PTHR36456:SF1">
    <property type="entry name" value="UPF0232 PROTEIN SCO3875"/>
    <property type="match status" value="1"/>
</dbReference>
<dbReference type="EMBL" id="CP014224">
    <property type="protein sequence ID" value="ANW95624.1"/>
    <property type="molecule type" value="Genomic_DNA"/>
</dbReference>
<dbReference type="RefSeq" id="WP_068824937.1">
    <property type="nucleotide sequence ID" value="NZ_CP014224.1"/>
</dbReference>
<dbReference type="AlphaFoldDB" id="A0A1B1Y4C0"/>
<organism evidence="1 2">
    <name type="scientific">Wenyingzhuangia fucanilytica</name>
    <dbReference type="NCBI Taxonomy" id="1790137"/>
    <lineage>
        <taxon>Bacteria</taxon>
        <taxon>Pseudomonadati</taxon>
        <taxon>Bacteroidota</taxon>
        <taxon>Flavobacteriia</taxon>
        <taxon>Flavobacteriales</taxon>
        <taxon>Flavobacteriaceae</taxon>
        <taxon>Wenyingzhuangia</taxon>
    </lineage>
</organism>
<dbReference type="STRING" id="1790137.AXE80_04730"/>
<sequence length="106" mass="11955">MAKKKIDSRTVRQSEANPLSDLMKHFIKANNLEQGFQKINVEEEWAKLMGPGVKSYTERISLKGGTLMVKISSAALRTELSYGKEKIQTMMNEALGEELIKKVILN</sequence>
<dbReference type="KEGG" id="wfu:AXE80_04730"/>
<dbReference type="Proteomes" id="UP000092967">
    <property type="component" value="Chromosome"/>
</dbReference>
<evidence type="ECO:0000313" key="1">
    <source>
        <dbReference type="EMBL" id="ANW95624.1"/>
    </source>
</evidence>
<dbReference type="PANTHER" id="PTHR36456">
    <property type="entry name" value="UPF0232 PROTEIN SCO3875"/>
    <property type="match status" value="1"/>
</dbReference>
<accession>A0A1B1Y4C0</accession>